<reference evidence="2 3" key="1">
    <citation type="journal article" date="2018" name="Sci. Rep.">
        <title>Comparative genomics provides insights into the lifestyle and reveals functional heterogeneity of dark septate endophytic fungi.</title>
        <authorList>
            <person name="Knapp D.G."/>
            <person name="Nemeth J.B."/>
            <person name="Barry K."/>
            <person name="Hainaut M."/>
            <person name="Henrissat B."/>
            <person name="Johnson J."/>
            <person name="Kuo A."/>
            <person name="Lim J.H.P."/>
            <person name="Lipzen A."/>
            <person name="Nolan M."/>
            <person name="Ohm R.A."/>
            <person name="Tamas L."/>
            <person name="Grigoriev I.V."/>
            <person name="Spatafora J.W."/>
            <person name="Nagy L.G."/>
            <person name="Kovacs G.M."/>
        </authorList>
    </citation>
    <scope>NUCLEOTIDE SEQUENCE [LARGE SCALE GENOMIC DNA]</scope>
    <source>
        <strain evidence="2 3">DSE2036</strain>
    </source>
</reference>
<dbReference type="AlphaFoldDB" id="A0A2V1D4Q9"/>
<feature type="region of interest" description="Disordered" evidence="1">
    <location>
        <begin position="1"/>
        <end position="44"/>
    </location>
</feature>
<protein>
    <submittedName>
        <fullName evidence="2">Uncharacterized protein</fullName>
    </submittedName>
</protein>
<evidence type="ECO:0000313" key="3">
    <source>
        <dbReference type="Proteomes" id="UP000244855"/>
    </source>
</evidence>
<accession>A0A2V1D4Q9</accession>
<proteinExistence type="predicted"/>
<evidence type="ECO:0000313" key="2">
    <source>
        <dbReference type="EMBL" id="PVH92982.1"/>
    </source>
</evidence>
<dbReference type="EMBL" id="KZ805626">
    <property type="protein sequence ID" value="PVH92982.1"/>
    <property type="molecule type" value="Genomic_DNA"/>
</dbReference>
<organism evidence="2 3">
    <name type="scientific">Periconia macrospinosa</name>
    <dbReference type="NCBI Taxonomy" id="97972"/>
    <lineage>
        <taxon>Eukaryota</taxon>
        <taxon>Fungi</taxon>
        <taxon>Dikarya</taxon>
        <taxon>Ascomycota</taxon>
        <taxon>Pezizomycotina</taxon>
        <taxon>Dothideomycetes</taxon>
        <taxon>Pleosporomycetidae</taxon>
        <taxon>Pleosporales</taxon>
        <taxon>Massarineae</taxon>
        <taxon>Periconiaceae</taxon>
        <taxon>Periconia</taxon>
    </lineage>
</organism>
<gene>
    <name evidence="2" type="ORF">DM02DRAFT_662406</name>
</gene>
<feature type="compositionally biased region" description="Acidic residues" evidence="1">
    <location>
        <begin position="1"/>
        <end position="10"/>
    </location>
</feature>
<name>A0A2V1D4Q9_9PLEO</name>
<dbReference type="Proteomes" id="UP000244855">
    <property type="component" value="Unassembled WGS sequence"/>
</dbReference>
<keyword evidence="3" id="KW-1185">Reference proteome</keyword>
<evidence type="ECO:0000256" key="1">
    <source>
        <dbReference type="SAM" id="MobiDB-lite"/>
    </source>
</evidence>
<sequence length="172" mass="19178">MLEDESEWEDGAILTPKARRSVRHERPPAIQPFFSGSPTRPPPINIPILSSRSSECDCSFVPGCETAFAASTQSAASHKRKRDRNPAKTLAPLKLLNKPVRYISDEDKVRESIPDGVGELWADVRKLCKGNGYIPKMARAVLLLDIFRRCMILQRYTGSFDGSEEKQSGNTC</sequence>